<dbReference type="InterPro" id="IPR005171">
    <property type="entry name" value="Cyt_c_oxidase_su4_prok"/>
</dbReference>
<dbReference type="EMBL" id="JABXYK010000001">
    <property type="protein sequence ID" value="NVP53815.1"/>
    <property type="molecule type" value="Genomic_DNA"/>
</dbReference>
<proteinExistence type="predicted"/>
<keyword evidence="5 6" id="KW-0472">Membrane</keyword>
<feature type="transmembrane region" description="Helical" evidence="6">
    <location>
        <begin position="59"/>
        <end position="79"/>
    </location>
</feature>
<organism evidence="7 8">
    <name type="scientific">Mycoplana rhizolycopersici</name>
    <dbReference type="NCBI Taxonomy" id="2746702"/>
    <lineage>
        <taxon>Bacteria</taxon>
        <taxon>Pseudomonadati</taxon>
        <taxon>Pseudomonadota</taxon>
        <taxon>Alphaproteobacteria</taxon>
        <taxon>Hyphomicrobiales</taxon>
        <taxon>Rhizobiaceae</taxon>
        <taxon>Mycoplana</taxon>
    </lineage>
</organism>
<comment type="caution">
    <text evidence="7">The sequence shown here is derived from an EMBL/GenBank/DDBJ whole genome shotgun (WGS) entry which is preliminary data.</text>
</comment>
<comment type="subcellular location">
    <subcellularLocation>
        <location evidence="1">Cell membrane</location>
        <topology evidence="1">Multi-pass membrane protein</topology>
    </subcellularLocation>
</comment>
<protein>
    <submittedName>
        <fullName evidence="7">Cytochrome C oxidase subunit IV family protein</fullName>
    </submittedName>
</protein>
<evidence type="ECO:0000256" key="3">
    <source>
        <dbReference type="ARBA" id="ARBA00022692"/>
    </source>
</evidence>
<feature type="transmembrane region" description="Helical" evidence="6">
    <location>
        <begin position="27"/>
        <end position="47"/>
    </location>
</feature>
<evidence type="ECO:0000256" key="5">
    <source>
        <dbReference type="ARBA" id="ARBA00023136"/>
    </source>
</evidence>
<keyword evidence="4 6" id="KW-1133">Transmembrane helix</keyword>
<dbReference type="RefSeq" id="WP_176947878.1">
    <property type="nucleotide sequence ID" value="NZ_JABXYK010000001.1"/>
</dbReference>
<keyword evidence="8" id="KW-1185">Reference proteome</keyword>
<name>A0ABX2Q7X9_9HYPH</name>
<accession>A0ABX2Q7X9</accession>
<sequence length="125" mass="13984">MAQATVDNSAHVQAPAALSAEHQQHPIKLYLVVWGLLFVLSVCSYFVDYFQFQGYLRWSLIIVFMLLKAGLIVAVFMHMAWERLALIYAILLPPIAVLVFVALMAPEAHYTMLTRLAFFGAAPGN</sequence>
<reference evidence="7 8" key="1">
    <citation type="submission" date="2020-06" db="EMBL/GenBank/DDBJ databases">
        <title>Rhizobium sp.nov. isolated from the tomato plant.</title>
        <authorList>
            <person name="Thin K.K."/>
            <person name="Zhang X."/>
            <person name="He S."/>
        </authorList>
    </citation>
    <scope>NUCLEOTIDE SEQUENCE [LARGE SCALE GENOMIC DNA]</scope>
    <source>
        <strain evidence="7 8">DBTS2</strain>
    </source>
</reference>
<dbReference type="Proteomes" id="UP000659172">
    <property type="component" value="Unassembled WGS sequence"/>
</dbReference>
<keyword evidence="2" id="KW-1003">Cell membrane</keyword>
<evidence type="ECO:0000256" key="2">
    <source>
        <dbReference type="ARBA" id="ARBA00022475"/>
    </source>
</evidence>
<gene>
    <name evidence="7" type="ORF">HV823_00975</name>
</gene>
<keyword evidence="3 6" id="KW-0812">Transmembrane</keyword>
<evidence type="ECO:0000256" key="1">
    <source>
        <dbReference type="ARBA" id="ARBA00004651"/>
    </source>
</evidence>
<evidence type="ECO:0000256" key="4">
    <source>
        <dbReference type="ARBA" id="ARBA00022989"/>
    </source>
</evidence>
<evidence type="ECO:0000313" key="7">
    <source>
        <dbReference type="EMBL" id="NVP53815.1"/>
    </source>
</evidence>
<evidence type="ECO:0000256" key="6">
    <source>
        <dbReference type="SAM" id="Phobius"/>
    </source>
</evidence>
<feature type="transmembrane region" description="Helical" evidence="6">
    <location>
        <begin position="85"/>
        <end position="105"/>
    </location>
</feature>
<dbReference type="Pfam" id="PF03626">
    <property type="entry name" value="COX4_pro"/>
    <property type="match status" value="1"/>
</dbReference>
<evidence type="ECO:0000313" key="8">
    <source>
        <dbReference type="Proteomes" id="UP000659172"/>
    </source>
</evidence>